<feature type="compositionally biased region" description="Polar residues" evidence="1">
    <location>
        <begin position="79"/>
        <end position="88"/>
    </location>
</feature>
<sequence>MTNTTNGMLPPFLDHVIDFPDASYGLLEPITELRSCHDGVPAESRILFTCRQTKPEGETEDAIMKIKVQIPGGDRRPSNDPQPGPSTTTAEELKVLKVFADAQASSVPRLLASKLSRQGPSGPLPDGYITYTVMTKMPGQPVFNQKYWEKSDAERTEIGEKFLHALRSVYALGIEPADCGLRNVMWDAETKTCSIIDFEIWRATDQSIGDETKELQRWGLARRPPSKDWWAEWNTQGR</sequence>
<dbReference type="Proteomes" id="UP000030752">
    <property type="component" value="Unassembled WGS sequence"/>
</dbReference>
<dbReference type="eggNOG" id="ENOG502TK2A">
    <property type="taxonomic scope" value="Eukaryota"/>
</dbReference>
<dbReference type="SUPFAM" id="SSF56112">
    <property type="entry name" value="Protein kinase-like (PK-like)"/>
    <property type="match status" value="1"/>
</dbReference>
<feature type="region of interest" description="Disordered" evidence="1">
    <location>
        <begin position="69"/>
        <end position="88"/>
    </location>
</feature>
<dbReference type="STRING" id="1220924.W2RRJ3"/>
<dbReference type="HOGENOM" id="CLU_1165772_0_0_1"/>
<dbReference type="VEuPathDB" id="FungiDB:HMPREF1541_05304"/>
<reference evidence="2 3" key="1">
    <citation type="submission" date="2013-03" db="EMBL/GenBank/DDBJ databases">
        <title>The Genome Sequence of Phialophora europaea CBS 101466.</title>
        <authorList>
            <consortium name="The Broad Institute Genomics Platform"/>
            <person name="Cuomo C."/>
            <person name="de Hoog S."/>
            <person name="Gorbushina A."/>
            <person name="Walker B."/>
            <person name="Young S.K."/>
            <person name="Zeng Q."/>
            <person name="Gargeya S."/>
            <person name="Fitzgerald M."/>
            <person name="Haas B."/>
            <person name="Abouelleil A."/>
            <person name="Allen A.W."/>
            <person name="Alvarado L."/>
            <person name="Arachchi H.M."/>
            <person name="Berlin A.M."/>
            <person name="Chapman S.B."/>
            <person name="Gainer-Dewar J."/>
            <person name="Goldberg J."/>
            <person name="Griggs A."/>
            <person name="Gujja S."/>
            <person name="Hansen M."/>
            <person name="Howarth C."/>
            <person name="Imamovic A."/>
            <person name="Ireland A."/>
            <person name="Larimer J."/>
            <person name="McCowan C."/>
            <person name="Murphy C."/>
            <person name="Pearson M."/>
            <person name="Poon T.W."/>
            <person name="Priest M."/>
            <person name="Roberts A."/>
            <person name="Saif S."/>
            <person name="Shea T."/>
            <person name="Sisk P."/>
            <person name="Sykes S."/>
            <person name="Wortman J."/>
            <person name="Nusbaum C."/>
            <person name="Birren B."/>
        </authorList>
    </citation>
    <scope>NUCLEOTIDE SEQUENCE [LARGE SCALE GENOMIC DNA]</scope>
    <source>
        <strain evidence="2 3">CBS 101466</strain>
    </source>
</reference>
<gene>
    <name evidence="2" type="ORF">HMPREF1541_05304</name>
</gene>
<dbReference type="AlphaFoldDB" id="W2RRJ3"/>
<dbReference type="Gene3D" id="1.10.510.10">
    <property type="entry name" value="Transferase(Phosphotransferase) domain 1"/>
    <property type="match status" value="1"/>
</dbReference>
<dbReference type="EMBL" id="KB822721">
    <property type="protein sequence ID" value="ETN39082.1"/>
    <property type="molecule type" value="Genomic_DNA"/>
</dbReference>
<proteinExistence type="predicted"/>
<keyword evidence="3" id="KW-1185">Reference proteome</keyword>
<name>W2RRJ3_CYPE1</name>
<dbReference type="RefSeq" id="XP_008717867.1">
    <property type="nucleotide sequence ID" value="XM_008719645.1"/>
</dbReference>
<evidence type="ECO:0000256" key="1">
    <source>
        <dbReference type="SAM" id="MobiDB-lite"/>
    </source>
</evidence>
<organism evidence="2 3">
    <name type="scientific">Cyphellophora europaea (strain CBS 101466)</name>
    <name type="common">Phialophora europaea</name>
    <dbReference type="NCBI Taxonomy" id="1220924"/>
    <lineage>
        <taxon>Eukaryota</taxon>
        <taxon>Fungi</taxon>
        <taxon>Dikarya</taxon>
        <taxon>Ascomycota</taxon>
        <taxon>Pezizomycotina</taxon>
        <taxon>Eurotiomycetes</taxon>
        <taxon>Chaetothyriomycetidae</taxon>
        <taxon>Chaetothyriales</taxon>
        <taxon>Cyphellophoraceae</taxon>
        <taxon>Cyphellophora</taxon>
    </lineage>
</organism>
<dbReference type="GeneID" id="19972643"/>
<evidence type="ECO:0000313" key="2">
    <source>
        <dbReference type="EMBL" id="ETN39082.1"/>
    </source>
</evidence>
<accession>W2RRJ3</accession>
<protein>
    <recommendedName>
        <fullName evidence="4">Aminoglycoside phosphotransferase domain-containing protein</fullName>
    </recommendedName>
</protein>
<dbReference type="OrthoDB" id="5401170at2759"/>
<evidence type="ECO:0000313" key="3">
    <source>
        <dbReference type="Proteomes" id="UP000030752"/>
    </source>
</evidence>
<evidence type="ECO:0008006" key="4">
    <source>
        <dbReference type="Google" id="ProtNLM"/>
    </source>
</evidence>
<dbReference type="InterPro" id="IPR011009">
    <property type="entry name" value="Kinase-like_dom_sf"/>
</dbReference>
<dbReference type="InParanoid" id="W2RRJ3"/>